<name>A0AAV7SSA8_PLEWA</name>
<keyword evidence="4 11" id="KW-0552">Olfaction</keyword>
<proteinExistence type="inferred from homology"/>
<dbReference type="PROSITE" id="PS50262">
    <property type="entry name" value="G_PROTEIN_RECEP_F1_2"/>
    <property type="match status" value="1"/>
</dbReference>
<evidence type="ECO:0000256" key="10">
    <source>
        <dbReference type="RuleBase" id="RU000688"/>
    </source>
</evidence>
<evidence type="ECO:0000256" key="2">
    <source>
        <dbReference type="ARBA" id="ARBA00022475"/>
    </source>
</evidence>
<dbReference type="GO" id="GO:0004984">
    <property type="term" value="F:olfactory receptor activity"/>
    <property type="evidence" value="ECO:0007669"/>
    <property type="project" value="InterPro"/>
</dbReference>
<evidence type="ECO:0000256" key="4">
    <source>
        <dbReference type="ARBA" id="ARBA00022725"/>
    </source>
</evidence>
<sequence length="314" mass="34712">MKPGNQSSVTGFILVGLTNDPLLEGLLFLLLLFVYTLTLVGNLTILLLVCCSAPLHTPMYLFLTQLSLLDITFSSAISPKTLVDLLSQKRTISLPGCIAQIYLFGACASTESFMLTSMAFDRYVAICNPLLYTLTMTKCLCARLVAGSYLGGFLHSLIHATCLLWLSFCGPDVIDHFACDYPVLLKLSCTDISINELLRFVIAASFVMVTPLIVIFVSYFKIVTAILRIRTTGGRRRAASTCISHFTCVFLFYGTSFCMEILPNSSSSALQYKLLSLTLTGFIPALNPIIYSLRNKEMQQALRRFLYQTSHSSC</sequence>
<gene>
    <name evidence="13" type="ORF">NDU88_007292</name>
</gene>
<feature type="domain" description="G-protein coupled receptors family 1 profile" evidence="12">
    <location>
        <begin position="41"/>
        <end position="291"/>
    </location>
</feature>
<evidence type="ECO:0000313" key="13">
    <source>
        <dbReference type="EMBL" id="KAJ1166896.1"/>
    </source>
</evidence>
<evidence type="ECO:0000256" key="8">
    <source>
        <dbReference type="ARBA" id="ARBA00023170"/>
    </source>
</evidence>
<dbReference type="InterPro" id="IPR000276">
    <property type="entry name" value="GPCR_Rhodpsn"/>
</dbReference>
<keyword evidence="3 10" id="KW-0812">Transmembrane</keyword>
<dbReference type="PRINTS" id="PR00245">
    <property type="entry name" value="OLFACTORYR"/>
</dbReference>
<evidence type="ECO:0000259" key="12">
    <source>
        <dbReference type="PROSITE" id="PS50262"/>
    </source>
</evidence>
<keyword evidence="9 10" id="KW-0807">Transducer</keyword>
<dbReference type="FunFam" id="1.20.1070.10:FF:000003">
    <property type="entry name" value="Olfactory receptor"/>
    <property type="match status" value="1"/>
</dbReference>
<evidence type="ECO:0000256" key="7">
    <source>
        <dbReference type="ARBA" id="ARBA00023136"/>
    </source>
</evidence>
<evidence type="ECO:0000256" key="6">
    <source>
        <dbReference type="ARBA" id="ARBA00023040"/>
    </source>
</evidence>
<dbReference type="Proteomes" id="UP001066276">
    <property type="component" value="Chromosome 4_2"/>
</dbReference>
<keyword evidence="8 10" id="KW-0675">Receptor</keyword>
<protein>
    <recommendedName>
        <fullName evidence="11">Olfactory receptor</fullName>
    </recommendedName>
</protein>
<feature type="transmembrane region" description="Helical" evidence="11">
    <location>
        <begin position="197"/>
        <end position="220"/>
    </location>
</feature>
<evidence type="ECO:0000313" key="14">
    <source>
        <dbReference type="Proteomes" id="UP001066276"/>
    </source>
</evidence>
<reference evidence="13" key="1">
    <citation type="journal article" date="2022" name="bioRxiv">
        <title>Sequencing and chromosome-scale assembly of the giantPleurodeles waltlgenome.</title>
        <authorList>
            <person name="Brown T."/>
            <person name="Elewa A."/>
            <person name="Iarovenko S."/>
            <person name="Subramanian E."/>
            <person name="Araus A.J."/>
            <person name="Petzold A."/>
            <person name="Susuki M."/>
            <person name="Suzuki K.-i.T."/>
            <person name="Hayashi T."/>
            <person name="Toyoda A."/>
            <person name="Oliveira C."/>
            <person name="Osipova E."/>
            <person name="Leigh N.D."/>
            <person name="Simon A."/>
            <person name="Yun M.H."/>
        </authorList>
    </citation>
    <scope>NUCLEOTIDE SEQUENCE</scope>
    <source>
        <strain evidence="13">20211129_DDA</strain>
        <tissue evidence="13">Liver</tissue>
    </source>
</reference>
<dbReference type="Gene3D" id="1.20.1070.10">
    <property type="entry name" value="Rhodopsin 7-helix transmembrane proteins"/>
    <property type="match status" value="1"/>
</dbReference>
<dbReference type="EMBL" id="JANPWB010000008">
    <property type="protein sequence ID" value="KAJ1166896.1"/>
    <property type="molecule type" value="Genomic_DNA"/>
</dbReference>
<accession>A0AAV7SSA8</accession>
<dbReference type="PANTHER" id="PTHR26452">
    <property type="entry name" value="OLFACTORY RECEPTOR"/>
    <property type="match status" value="1"/>
</dbReference>
<dbReference type="GO" id="GO:0005886">
    <property type="term" value="C:plasma membrane"/>
    <property type="evidence" value="ECO:0007669"/>
    <property type="project" value="UniProtKB-SubCell"/>
</dbReference>
<keyword evidence="6 10" id="KW-0297">G-protein coupled receptor</keyword>
<dbReference type="InterPro" id="IPR050516">
    <property type="entry name" value="Olfactory_GPCR"/>
</dbReference>
<keyword evidence="2 11" id="KW-1003">Cell membrane</keyword>
<feature type="transmembrane region" description="Helical" evidence="11">
    <location>
        <begin position="241"/>
        <end position="262"/>
    </location>
</feature>
<keyword evidence="5 11" id="KW-1133">Transmembrane helix</keyword>
<evidence type="ECO:0000256" key="3">
    <source>
        <dbReference type="ARBA" id="ARBA00022692"/>
    </source>
</evidence>
<dbReference type="InterPro" id="IPR000725">
    <property type="entry name" value="Olfact_rcpt"/>
</dbReference>
<dbReference type="SUPFAM" id="SSF81321">
    <property type="entry name" value="Family A G protein-coupled receptor-like"/>
    <property type="match status" value="1"/>
</dbReference>
<dbReference type="GO" id="GO:0004930">
    <property type="term" value="F:G protein-coupled receptor activity"/>
    <property type="evidence" value="ECO:0007669"/>
    <property type="project" value="UniProtKB-KW"/>
</dbReference>
<feature type="transmembrane region" description="Helical" evidence="11">
    <location>
        <begin position="26"/>
        <end position="48"/>
    </location>
</feature>
<comment type="subcellular location">
    <subcellularLocation>
        <location evidence="1 11">Cell membrane</location>
        <topology evidence="1 11">Multi-pass membrane protein</topology>
    </subcellularLocation>
</comment>
<evidence type="ECO:0000256" key="1">
    <source>
        <dbReference type="ARBA" id="ARBA00004651"/>
    </source>
</evidence>
<keyword evidence="7 11" id="KW-0472">Membrane</keyword>
<dbReference type="PROSITE" id="PS00237">
    <property type="entry name" value="G_PROTEIN_RECEP_F1_1"/>
    <property type="match status" value="1"/>
</dbReference>
<evidence type="ECO:0000256" key="9">
    <source>
        <dbReference type="ARBA" id="ARBA00023224"/>
    </source>
</evidence>
<comment type="caution">
    <text evidence="13">The sequence shown here is derived from an EMBL/GenBank/DDBJ whole genome shotgun (WGS) entry which is preliminary data.</text>
</comment>
<keyword evidence="14" id="KW-1185">Reference proteome</keyword>
<dbReference type="InterPro" id="IPR017452">
    <property type="entry name" value="GPCR_Rhodpsn_7TM"/>
</dbReference>
<keyword evidence="11" id="KW-0716">Sensory transduction</keyword>
<feature type="transmembrane region" description="Helical" evidence="11">
    <location>
        <begin position="140"/>
        <end position="166"/>
    </location>
</feature>
<feature type="transmembrane region" description="Helical" evidence="11">
    <location>
        <begin position="274"/>
        <end position="293"/>
    </location>
</feature>
<dbReference type="AlphaFoldDB" id="A0AAV7SSA8"/>
<evidence type="ECO:0000256" key="11">
    <source>
        <dbReference type="RuleBase" id="RU363047"/>
    </source>
</evidence>
<organism evidence="13 14">
    <name type="scientific">Pleurodeles waltl</name>
    <name type="common">Iberian ribbed newt</name>
    <dbReference type="NCBI Taxonomy" id="8319"/>
    <lineage>
        <taxon>Eukaryota</taxon>
        <taxon>Metazoa</taxon>
        <taxon>Chordata</taxon>
        <taxon>Craniata</taxon>
        <taxon>Vertebrata</taxon>
        <taxon>Euteleostomi</taxon>
        <taxon>Amphibia</taxon>
        <taxon>Batrachia</taxon>
        <taxon>Caudata</taxon>
        <taxon>Salamandroidea</taxon>
        <taxon>Salamandridae</taxon>
        <taxon>Pleurodelinae</taxon>
        <taxon>Pleurodeles</taxon>
    </lineage>
</organism>
<dbReference type="Pfam" id="PF13853">
    <property type="entry name" value="7tm_4"/>
    <property type="match status" value="1"/>
</dbReference>
<evidence type="ECO:0000256" key="5">
    <source>
        <dbReference type="ARBA" id="ARBA00022989"/>
    </source>
</evidence>
<dbReference type="PRINTS" id="PR00237">
    <property type="entry name" value="GPCRRHODOPSN"/>
</dbReference>
<comment type="similarity">
    <text evidence="10">Belongs to the G-protein coupled receptor 1 family.</text>
</comment>